<feature type="compositionally biased region" description="Polar residues" evidence="1">
    <location>
        <begin position="24"/>
        <end position="35"/>
    </location>
</feature>
<proteinExistence type="predicted"/>
<feature type="compositionally biased region" description="Polar residues" evidence="1">
    <location>
        <begin position="66"/>
        <end position="76"/>
    </location>
</feature>
<dbReference type="AlphaFoldDB" id="A0A5B8IQC0"/>
<dbReference type="EMBL" id="CP042266">
    <property type="protein sequence ID" value="QDY80722.1"/>
    <property type="molecule type" value="Genomic_DNA"/>
</dbReference>
<feature type="region of interest" description="Disordered" evidence="1">
    <location>
        <begin position="1"/>
        <end position="132"/>
    </location>
</feature>
<reference evidence="2 3" key="1">
    <citation type="submission" date="2019-07" db="EMBL/GenBank/DDBJ databases">
        <authorList>
            <person name="Zhu P."/>
        </authorList>
    </citation>
    <scope>NUCLEOTIDE SEQUENCE [LARGE SCALE GENOMIC DNA]</scope>
    <source>
        <strain evidence="2 3">SSL-25</strain>
    </source>
</reference>
<protein>
    <submittedName>
        <fullName evidence="2">Uncharacterized protein</fullName>
    </submittedName>
</protein>
<name>A0A5B8IQC0_9ACTN</name>
<accession>A0A5B8IQC0</accession>
<organism evidence="2 3">
    <name type="scientific">Streptomyces qinzhouensis</name>
    <dbReference type="NCBI Taxonomy" id="2599401"/>
    <lineage>
        <taxon>Bacteria</taxon>
        <taxon>Bacillati</taxon>
        <taxon>Actinomycetota</taxon>
        <taxon>Actinomycetes</taxon>
        <taxon>Kitasatosporales</taxon>
        <taxon>Streptomycetaceae</taxon>
        <taxon>Streptomyces</taxon>
    </lineage>
</organism>
<gene>
    <name evidence="2" type="ORF">FQU76_03065</name>
</gene>
<sequence length="160" mass="15070">MDGGPGTASITVRGSDGGLGENLQAGNAGTITASDTGGKVTVRGGDSTALGRGAPGNIGSIRAGSGPSTITVTGGDTTAGPRSGGDGNATASFPDEAVGTIAGGPSNDTIILNGGRPQSSLPLIGNSGNSGDVDGGGGTNTCTITPAKTFFSTVDNCTIT</sequence>
<feature type="compositionally biased region" description="Polar residues" evidence="1">
    <location>
        <begin position="106"/>
        <end position="121"/>
    </location>
</feature>
<evidence type="ECO:0000313" key="2">
    <source>
        <dbReference type="EMBL" id="QDY80722.1"/>
    </source>
</evidence>
<keyword evidence="3" id="KW-1185">Reference proteome</keyword>
<dbReference type="Proteomes" id="UP000320580">
    <property type="component" value="Chromosome"/>
</dbReference>
<dbReference type="KEGG" id="sqz:FQU76_03065"/>
<evidence type="ECO:0000313" key="3">
    <source>
        <dbReference type="Proteomes" id="UP000320580"/>
    </source>
</evidence>
<evidence type="ECO:0000256" key="1">
    <source>
        <dbReference type="SAM" id="MobiDB-lite"/>
    </source>
</evidence>